<dbReference type="InterPro" id="IPR029520">
    <property type="entry name" value="RdCVF"/>
</dbReference>
<feature type="domain" description="Thioredoxin-like fold" evidence="2">
    <location>
        <begin position="78"/>
        <end position="178"/>
    </location>
</feature>
<dbReference type="PANTHER" id="PTHR47109:SF1">
    <property type="entry name" value="NUCLEOREDOXIN-LIKE PROTEIN 1"/>
    <property type="match status" value="1"/>
</dbReference>
<name>A0A9Q1FMW3_SYNKA</name>
<dbReference type="AlphaFoldDB" id="A0A9Q1FMW3"/>
<evidence type="ECO:0000313" key="3">
    <source>
        <dbReference type="EMBL" id="KAJ8362921.1"/>
    </source>
</evidence>
<comment type="caution">
    <text evidence="3">The sequence shown here is derived from an EMBL/GenBank/DDBJ whole genome shotgun (WGS) entry which is preliminary data.</text>
</comment>
<evidence type="ECO:0000256" key="1">
    <source>
        <dbReference type="SAM" id="MobiDB-lite"/>
    </source>
</evidence>
<feature type="region of interest" description="Disordered" evidence="1">
    <location>
        <begin position="234"/>
        <end position="259"/>
    </location>
</feature>
<dbReference type="Proteomes" id="UP001152622">
    <property type="component" value="Chromosome 4"/>
</dbReference>
<accession>A0A9Q1FMW3</accession>
<proteinExistence type="predicted"/>
<dbReference type="GO" id="GO:0045494">
    <property type="term" value="P:photoreceptor cell maintenance"/>
    <property type="evidence" value="ECO:0007669"/>
    <property type="project" value="InterPro"/>
</dbReference>
<keyword evidence="4" id="KW-1185">Reference proteome</keyword>
<feature type="compositionally biased region" description="Acidic residues" evidence="1">
    <location>
        <begin position="244"/>
        <end position="259"/>
    </location>
</feature>
<dbReference type="Pfam" id="PF13905">
    <property type="entry name" value="Thioredoxin_8"/>
    <property type="match status" value="1"/>
</dbReference>
<protein>
    <recommendedName>
        <fullName evidence="2">Thioredoxin-like fold domain-containing protein</fullName>
    </recommendedName>
</protein>
<dbReference type="SUPFAM" id="SSF52833">
    <property type="entry name" value="Thioredoxin-like"/>
    <property type="match status" value="1"/>
</dbReference>
<dbReference type="EMBL" id="JAINUF010000004">
    <property type="protein sequence ID" value="KAJ8362921.1"/>
    <property type="molecule type" value="Genomic_DNA"/>
</dbReference>
<dbReference type="PANTHER" id="PTHR47109">
    <property type="entry name" value="NUCLEOREDOXIN-LIKE PROTEIN 1"/>
    <property type="match status" value="1"/>
</dbReference>
<sequence length="259" mass="30719">MMKSAGDQRDHTLSSTHLQPRLSLQKRSEFPVVLPGELGRQLYDSVMMELFLGKVLVTNNWDRDELDTERELTLRLQNRILMLFFGSAECERCQGFVRTLKDFFKRLTDEFYVERSVQLVLIYVSMDTTEERQEKFLKKLPKRCLFLQYEDPYRKELEVMFEVEEIPRVVVLRPDGSVLSPNAVEEISNMGTDCFQNWQEGAELIERNFMLAEEFDNNKMRSVTDPFRRLKYKVEKKKKKRDGDEEDDDDEEDEEGPWG</sequence>
<dbReference type="GO" id="GO:0005739">
    <property type="term" value="C:mitochondrion"/>
    <property type="evidence" value="ECO:0007669"/>
    <property type="project" value="TreeGrafter"/>
</dbReference>
<dbReference type="InterPro" id="IPR036249">
    <property type="entry name" value="Thioredoxin-like_sf"/>
</dbReference>
<dbReference type="InterPro" id="IPR012336">
    <property type="entry name" value="Thioredoxin-like_fold"/>
</dbReference>
<dbReference type="Gene3D" id="3.40.30.10">
    <property type="entry name" value="Glutaredoxin"/>
    <property type="match status" value="1"/>
</dbReference>
<dbReference type="OrthoDB" id="189920at2759"/>
<reference evidence="3" key="1">
    <citation type="journal article" date="2023" name="Science">
        <title>Genome structures resolve the early diversification of teleost fishes.</title>
        <authorList>
            <person name="Parey E."/>
            <person name="Louis A."/>
            <person name="Montfort J."/>
            <person name="Bouchez O."/>
            <person name="Roques C."/>
            <person name="Iampietro C."/>
            <person name="Lluch J."/>
            <person name="Castinel A."/>
            <person name="Donnadieu C."/>
            <person name="Desvignes T."/>
            <person name="Floi Bucao C."/>
            <person name="Jouanno E."/>
            <person name="Wen M."/>
            <person name="Mejri S."/>
            <person name="Dirks R."/>
            <person name="Jansen H."/>
            <person name="Henkel C."/>
            <person name="Chen W.J."/>
            <person name="Zahm M."/>
            <person name="Cabau C."/>
            <person name="Klopp C."/>
            <person name="Thompson A.W."/>
            <person name="Robinson-Rechavi M."/>
            <person name="Braasch I."/>
            <person name="Lecointre G."/>
            <person name="Bobe J."/>
            <person name="Postlethwait J.H."/>
            <person name="Berthelot C."/>
            <person name="Roest Crollius H."/>
            <person name="Guiguen Y."/>
        </authorList>
    </citation>
    <scope>NUCLEOTIDE SEQUENCE</scope>
    <source>
        <strain evidence="3">WJC10195</strain>
    </source>
</reference>
<gene>
    <name evidence="3" type="ORF">SKAU_G00117520</name>
</gene>
<evidence type="ECO:0000259" key="2">
    <source>
        <dbReference type="Pfam" id="PF13905"/>
    </source>
</evidence>
<organism evidence="3 4">
    <name type="scientific">Synaphobranchus kaupii</name>
    <name type="common">Kaup's arrowtooth eel</name>
    <dbReference type="NCBI Taxonomy" id="118154"/>
    <lineage>
        <taxon>Eukaryota</taxon>
        <taxon>Metazoa</taxon>
        <taxon>Chordata</taxon>
        <taxon>Craniata</taxon>
        <taxon>Vertebrata</taxon>
        <taxon>Euteleostomi</taxon>
        <taxon>Actinopterygii</taxon>
        <taxon>Neopterygii</taxon>
        <taxon>Teleostei</taxon>
        <taxon>Anguilliformes</taxon>
        <taxon>Synaphobranchidae</taxon>
        <taxon>Synaphobranchus</taxon>
    </lineage>
</organism>
<evidence type="ECO:0000313" key="4">
    <source>
        <dbReference type="Proteomes" id="UP001152622"/>
    </source>
</evidence>